<feature type="coiled-coil region" evidence="1">
    <location>
        <begin position="431"/>
        <end position="458"/>
    </location>
</feature>
<feature type="transmembrane region" description="Helical" evidence="3">
    <location>
        <begin position="258"/>
        <end position="276"/>
    </location>
</feature>
<feature type="compositionally biased region" description="Low complexity" evidence="2">
    <location>
        <begin position="518"/>
        <end position="531"/>
    </location>
</feature>
<keyword evidence="5" id="KW-1185">Reference proteome</keyword>
<keyword evidence="3" id="KW-1133">Transmembrane helix</keyword>
<feature type="compositionally biased region" description="Polar residues" evidence="2">
    <location>
        <begin position="629"/>
        <end position="639"/>
    </location>
</feature>
<evidence type="ECO:0000313" key="4">
    <source>
        <dbReference type="EMBL" id="ASR46410.1"/>
    </source>
</evidence>
<feature type="region of interest" description="Disordered" evidence="2">
    <location>
        <begin position="507"/>
        <end position="531"/>
    </location>
</feature>
<dbReference type="STRING" id="172713.GCA_001705305_00711"/>
<keyword evidence="3" id="KW-0472">Membrane</keyword>
<feature type="region of interest" description="Disordered" evidence="2">
    <location>
        <begin position="548"/>
        <end position="639"/>
    </location>
</feature>
<sequence length="639" mass="69283">MRKDNSDFSTAFVSEAGSYIDNRDYFAFMETDDMACYVLADGLDSDQELHSAEMVVKTVLENFMEKPSMSKRRLMRDLREAQEWLQFESRRVRLKASLLMVVTNYNKMVYVSCGNVRLYHFRNGRLNFRSKDHSLAQSLADDGRIPDEATSTHEERGNLLEYLGNPNGVHAHYAKKTQLADGDVMLLTTSGMWEDVELAEMLGALEEAKDPVMLTDTLEEVLLSKQRRAVNNYTAAAIYVNKVFQEKPKNRRKLIKRILIALLVFIVVGGGAWITLARMAANKAAALETMIESAQTADDYARAGDYAKALKSYSEAKNAAVKINDKIHKRLYTAEQKVSQLVVDGDGYVEKADFAKAEASYEKARKSAGLYPPFNVKDIEHKIDQLDSYAETASWMKDGDLKFQGGDYTNALKLYQKANKAAMESGYTSAQKELEKKITETNDKLASIQQQLKEIQAGKLQAKGDRLMKDLDYEGAIDAYSGAQEIYQEIDKLESVLAMERSIAKAEEKQSAEQQKNGQLPAGLGLPDGALNDANAEDVAGAGLTSATAAPAADSQTKAAATGSTGTGSASTGSASTSAVKKEASPPSTSPAKSSSTGDGNASSAKAATSKEQGAADSASKAAGASDSVSQDQAAVNGS</sequence>
<feature type="compositionally biased region" description="Polar residues" evidence="2">
    <location>
        <begin position="598"/>
        <end position="612"/>
    </location>
</feature>
<proteinExistence type="predicted"/>
<dbReference type="Proteomes" id="UP000214666">
    <property type="component" value="Chromosome"/>
</dbReference>
<dbReference type="OrthoDB" id="9801841at2"/>
<reference evidence="4 5" key="1">
    <citation type="submission" date="2017-03" db="EMBL/GenBank/DDBJ databases">
        <title>Complete genome sequence of Paenibacillus Kribbensis producing bioflocculants.</title>
        <authorList>
            <person name="Lee H.-G."/>
            <person name="Oh H.-M."/>
        </authorList>
    </citation>
    <scope>NUCLEOTIDE SEQUENCE [LARGE SCALE GENOMIC DNA]</scope>
    <source>
        <strain evidence="4 5">AM49</strain>
    </source>
</reference>
<feature type="compositionally biased region" description="Low complexity" evidence="2">
    <location>
        <begin position="615"/>
        <end position="628"/>
    </location>
</feature>
<gene>
    <name evidence="4" type="ORF">B4V02_06820</name>
</gene>
<evidence type="ECO:0000256" key="3">
    <source>
        <dbReference type="SAM" id="Phobius"/>
    </source>
</evidence>
<name>A0A222WIY6_9BACL</name>
<dbReference type="KEGG" id="pkb:B4V02_06820"/>
<evidence type="ECO:0000256" key="1">
    <source>
        <dbReference type="SAM" id="Coils"/>
    </source>
</evidence>
<accession>A0A222WIY6</accession>
<dbReference type="InterPro" id="IPR036457">
    <property type="entry name" value="PPM-type-like_dom_sf"/>
</dbReference>
<dbReference type="SUPFAM" id="SSF81606">
    <property type="entry name" value="PP2C-like"/>
    <property type="match status" value="1"/>
</dbReference>
<evidence type="ECO:0000256" key="2">
    <source>
        <dbReference type="SAM" id="MobiDB-lite"/>
    </source>
</evidence>
<dbReference type="Gene3D" id="3.60.40.10">
    <property type="entry name" value="PPM-type phosphatase domain"/>
    <property type="match status" value="1"/>
</dbReference>
<dbReference type="EMBL" id="CP020028">
    <property type="protein sequence ID" value="ASR46410.1"/>
    <property type="molecule type" value="Genomic_DNA"/>
</dbReference>
<dbReference type="RefSeq" id="WP_094154216.1">
    <property type="nucleotide sequence ID" value="NZ_CP020028.1"/>
</dbReference>
<protein>
    <submittedName>
        <fullName evidence="4">Serine/threonine protein phosphatase</fullName>
    </submittedName>
</protein>
<evidence type="ECO:0000313" key="5">
    <source>
        <dbReference type="Proteomes" id="UP000214666"/>
    </source>
</evidence>
<feature type="compositionally biased region" description="Low complexity" evidence="2">
    <location>
        <begin position="548"/>
        <end position="597"/>
    </location>
</feature>
<keyword evidence="1" id="KW-0175">Coiled coil</keyword>
<keyword evidence="3" id="KW-0812">Transmembrane</keyword>
<dbReference type="AlphaFoldDB" id="A0A222WIY6"/>
<organism evidence="4 5">
    <name type="scientific">Paenibacillus kribbensis</name>
    <dbReference type="NCBI Taxonomy" id="172713"/>
    <lineage>
        <taxon>Bacteria</taxon>
        <taxon>Bacillati</taxon>
        <taxon>Bacillota</taxon>
        <taxon>Bacilli</taxon>
        <taxon>Bacillales</taxon>
        <taxon>Paenibacillaceae</taxon>
        <taxon>Paenibacillus</taxon>
    </lineage>
</organism>